<keyword evidence="1" id="KW-1133">Transmembrane helix</keyword>
<dbReference type="EMBL" id="JAKLUA010000001">
    <property type="protein sequence ID" value="MCG2665977.1"/>
    <property type="molecule type" value="Genomic_DNA"/>
</dbReference>
<feature type="transmembrane region" description="Helical" evidence="1">
    <location>
        <begin position="243"/>
        <end position="264"/>
    </location>
</feature>
<feature type="transmembrane region" description="Helical" evidence="1">
    <location>
        <begin position="276"/>
        <end position="298"/>
    </location>
</feature>
<organism evidence="2 3">
    <name type="scientific">Bradyrhizobium zhengyangense</name>
    <dbReference type="NCBI Taxonomy" id="2911009"/>
    <lineage>
        <taxon>Bacteria</taxon>
        <taxon>Pseudomonadati</taxon>
        <taxon>Pseudomonadota</taxon>
        <taxon>Alphaproteobacteria</taxon>
        <taxon>Hyphomicrobiales</taxon>
        <taxon>Nitrobacteraceae</taxon>
        <taxon>Bradyrhizobium</taxon>
    </lineage>
</organism>
<sequence>MMPHRSHPGSGFLTDHSQDFSLILGGPVFRLLRRAHLTGNKLEFAPRRTLVISLFCWLPLLALSLFEGDALHGRVPVPFLFDVEVYTRFLLAIPLLLEAEIIVHRRMRFIVKQFLERNLIPENQMSRFDSAIESVVRLRNSMLAEVLLFLFVYIVGILVIWRHYIALDTVTWYAKPAVGGAQLSLAGMWFSYVSLPIFQFLLCRWYFRMFIWARFLWQVSRIELSLMPTHPDRVAGLGFLSDILYAFIPLLLAHGVLLAGVLGNRIYHLDARLSDFVLEILSLVVFLECVTLGPLLVFASQLAHAKRQGLREYGTLAERYVREFDAKWMHGTPSNEPLVGSSDIQSLADLGNSLEVVRTMRVVPFTKETILQLAIVTALPVLPLLLTMIPLEELVKKLLGILF</sequence>
<reference evidence="2" key="1">
    <citation type="submission" date="2022-01" db="EMBL/GenBank/DDBJ databases">
        <title>Genome sequnece data of strain Bradyrhizobium sp. nov.</title>
        <authorList>
            <person name="Zhang J."/>
        </authorList>
    </citation>
    <scope>NUCLEOTIDE SEQUENCE</scope>
    <source>
        <strain evidence="2">WYCCWR 12774</strain>
    </source>
</reference>
<feature type="transmembrane region" description="Helical" evidence="1">
    <location>
        <begin position="86"/>
        <end position="103"/>
    </location>
</feature>
<keyword evidence="1" id="KW-0472">Membrane</keyword>
<evidence type="ECO:0000313" key="3">
    <source>
        <dbReference type="Proteomes" id="UP001139012"/>
    </source>
</evidence>
<evidence type="ECO:0000256" key="1">
    <source>
        <dbReference type="SAM" id="Phobius"/>
    </source>
</evidence>
<comment type="caution">
    <text evidence="2">The sequence shown here is derived from an EMBL/GenBank/DDBJ whole genome shotgun (WGS) entry which is preliminary data.</text>
</comment>
<feature type="transmembrane region" description="Helical" evidence="1">
    <location>
        <begin position="185"/>
        <end position="207"/>
    </location>
</feature>
<dbReference type="Proteomes" id="UP001139012">
    <property type="component" value="Unassembled WGS sequence"/>
</dbReference>
<feature type="transmembrane region" description="Helical" evidence="1">
    <location>
        <begin position="146"/>
        <end position="165"/>
    </location>
</feature>
<keyword evidence="3" id="KW-1185">Reference proteome</keyword>
<accession>A0ABS9LG38</accession>
<feature type="transmembrane region" description="Helical" evidence="1">
    <location>
        <begin position="370"/>
        <end position="389"/>
    </location>
</feature>
<proteinExistence type="predicted"/>
<keyword evidence="1" id="KW-0812">Transmembrane</keyword>
<gene>
    <name evidence="2" type="ORF">L6637_03400</name>
</gene>
<name>A0ABS9LG38_9BRAD</name>
<feature type="transmembrane region" description="Helical" evidence="1">
    <location>
        <begin position="49"/>
        <end position="66"/>
    </location>
</feature>
<evidence type="ECO:0000313" key="2">
    <source>
        <dbReference type="EMBL" id="MCG2665977.1"/>
    </source>
</evidence>
<protein>
    <submittedName>
        <fullName evidence="2">Uncharacterized protein</fullName>
    </submittedName>
</protein>